<feature type="region of interest" description="Disordered" evidence="1">
    <location>
        <begin position="1"/>
        <end position="22"/>
    </location>
</feature>
<feature type="non-terminal residue" evidence="2">
    <location>
        <position position="154"/>
    </location>
</feature>
<accession>A0A6J4MFX6</accession>
<feature type="non-terminal residue" evidence="2">
    <location>
        <position position="1"/>
    </location>
</feature>
<gene>
    <name evidence="2" type="ORF">AVDCRST_MAG34-2160</name>
</gene>
<feature type="compositionally biased region" description="Basic and acidic residues" evidence="1">
    <location>
        <begin position="86"/>
        <end position="97"/>
    </location>
</feature>
<feature type="compositionally biased region" description="Basic and acidic residues" evidence="1">
    <location>
        <begin position="60"/>
        <end position="71"/>
    </location>
</feature>
<dbReference type="AlphaFoldDB" id="A0A6J4MFX6"/>
<sequence>GLDVHRPAHPPGRRPAGSGLRIDRRLPRVAEVVAVGGRRSRPAARLLGRCLGPWCRLQLVREPEGRQGAHGDRRRRRQPPRRPRPLLREAVHVREPHQLPADAGRGRDRRHLADDRYPTAPDAAGGAVARHGQAGRQGLREGPGSDGSGGDGRM</sequence>
<dbReference type="EMBL" id="CADCUI010000053">
    <property type="protein sequence ID" value="CAA9356944.1"/>
    <property type="molecule type" value="Genomic_DNA"/>
</dbReference>
<feature type="region of interest" description="Disordered" evidence="1">
    <location>
        <begin position="60"/>
        <end position="154"/>
    </location>
</feature>
<evidence type="ECO:0000313" key="2">
    <source>
        <dbReference type="EMBL" id="CAA9356944.1"/>
    </source>
</evidence>
<proteinExistence type="predicted"/>
<organism evidence="2">
    <name type="scientific">uncultured Nocardioidaceae bacterium</name>
    <dbReference type="NCBI Taxonomy" id="253824"/>
    <lineage>
        <taxon>Bacteria</taxon>
        <taxon>Bacillati</taxon>
        <taxon>Actinomycetota</taxon>
        <taxon>Actinomycetes</taxon>
        <taxon>Propionibacteriales</taxon>
        <taxon>Nocardioidaceae</taxon>
        <taxon>environmental samples</taxon>
    </lineage>
</organism>
<reference evidence="2" key="1">
    <citation type="submission" date="2020-02" db="EMBL/GenBank/DDBJ databases">
        <authorList>
            <person name="Meier V. D."/>
        </authorList>
    </citation>
    <scope>NUCLEOTIDE SEQUENCE</scope>
    <source>
        <strain evidence="2">AVDCRST_MAG34</strain>
    </source>
</reference>
<feature type="compositionally biased region" description="Gly residues" evidence="1">
    <location>
        <begin position="144"/>
        <end position="154"/>
    </location>
</feature>
<name>A0A6J4MFX6_9ACTN</name>
<evidence type="ECO:0000256" key="1">
    <source>
        <dbReference type="SAM" id="MobiDB-lite"/>
    </source>
</evidence>
<feature type="compositionally biased region" description="Basic residues" evidence="1">
    <location>
        <begin position="72"/>
        <end position="85"/>
    </location>
</feature>
<protein>
    <submittedName>
        <fullName evidence="2">Uncharacterized protein</fullName>
    </submittedName>
</protein>